<proteinExistence type="predicted"/>
<comment type="caution">
    <text evidence="2">The sequence shown here is derived from an EMBL/GenBank/DDBJ whole genome shotgun (WGS) entry which is preliminary data.</text>
</comment>
<keyword evidence="1" id="KW-0472">Membrane</keyword>
<organism evidence="2 3">
    <name type="scientific">Croceicoccus ponticola</name>
    <dbReference type="NCBI Taxonomy" id="2217664"/>
    <lineage>
        <taxon>Bacteria</taxon>
        <taxon>Pseudomonadati</taxon>
        <taxon>Pseudomonadota</taxon>
        <taxon>Alphaproteobacteria</taxon>
        <taxon>Sphingomonadales</taxon>
        <taxon>Erythrobacteraceae</taxon>
        <taxon>Croceicoccus</taxon>
    </lineage>
</organism>
<evidence type="ECO:0000256" key="1">
    <source>
        <dbReference type="SAM" id="Phobius"/>
    </source>
</evidence>
<evidence type="ECO:0000313" key="3">
    <source>
        <dbReference type="Proteomes" id="UP000283003"/>
    </source>
</evidence>
<gene>
    <name evidence="2" type="ORF">EKN06_13690</name>
</gene>
<protein>
    <submittedName>
        <fullName evidence="2">Flp family type IVb pilin</fullName>
    </submittedName>
</protein>
<feature type="transmembrane region" description="Helical" evidence="1">
    <location>
        <begin position="20"/>
        <end position="39"/>
    </location>
</feature>
<dbReference type="AlphaFoldDB" id="A0A437GUQ7"/>
<dbReference type="InterPro" id="IPR007047">
    <property type="entry name" value="Flp_Fap"/>
</dbReference>
<dbReference type="Pfam" id="PF04964">
    <property type="entry name" value="Flp_Fap"/>
    <property type="match status" value="1"/>
</dbReference>
<keyword evidence="1" id="KW-1133">Transmembrane helix</keyword>
<name>A0A437GUQ7_9SPHN</name>
<dbReference type="EMBL" id="RXOL01000008">
    <property type="protein sequence ID" value="RVQ65287.1"/>
    <property type="molecule type" value="Genomic_DNA"/>
</dbReference>
<evidence type="ECO:0000313" key="2">
    <source>
        <dbReference type="EMBL" id="RVQ65287.1"/>
    </source>
</evidence>
<sequence>MFSILAKFCEDESGATAIEYGLIAALIVLAMLAGLQGVADETSNMWTGISDSMATAMEKAR</sequence>
<keyword evidence="1" id="KW-0812">Transmembrane</keyword>
<dbReference type="RefSeq" id="WP_127613488.1">
    <property type="nucleotide sequence ID" value="NZ_RXOL01000008.1"/>
</dbReference>
<reference evidence="2 3" key="1">
    <citation type="submission" date="2018-12" db="EMBL/GenBank/DDBJ databases">
        <title>Croceicoccus ponticola sp. nov., a lipolytic bacterium isolated from seawater.</title>
        <authorList>
            <person name="Yoon J.-H."/>
        </authorList>
    </citation>
    <scope>NUCLEOTIDE SEQUENCE [LARGE SCALE GENOMIC DNA]</scope>
    <source>
        <strain evidence="2 3">GM-16</strain>
    </source>
</reference>
<dbReference type="Proteomes" id="UP000283003">
    <property type="component" value="Unassembled WGS sequence"/>
</dbReference>
<keyword evidence="3" id="KW-1185">Reference proteome</keyword>
<accession>A0A437GUQ7</accession>